<protein>
    <submittedName>
        <fullName evidence="2">Uncharacterized protein</fullName>
    </submittedName>
</protein>
<feature type="signal peptide" evidence="1">
    <location>
        <begin position="1"/>
        <end position="25"/>
    </location>
</feature>
<dbReference type="RefSeq" id="WP_013835740.1">
    <property type="nucleotide sequence ID" value="NC_015581.1"/>
</dbReference>
<evidence type="ECO:0000256" key="1">
    <source>
        <dbReference type="SAM" id="SignalP"/>
    </source>
</evidence>
<dbReference type="Gene3D" id="3.40.1260.10">
    <property type="entry name" value="DsrEFH-like"/>
    <property type="match status" value="1"/>
</dbReference>
<dbReference type="InterPro" id="IPR027396">
    <property type="entry name" value="DsrEFH-like"/>
</dbReference>
<dbReference type="PANTHER" id="PTHR37691:SF1">
    <property type="entry name" value="BLR3518 PROTEIN"/>
    <property type="match status" value="1"/>
</dbReference>
<dbReference type="OrthoDB" id="14053at2"/>
<evidence type="ECO:0000313" key="3">
    <source>
        <dbReference type="Proteomes" id="UP000009232"/>
    </source>
</evidence>
<dbReference type="AlphaFoldDB" id="F6D8W4"/>
<dbReference type="SUPFAM" id="SSF75169">
    <property type="entry name" value="DsrEFH-like"/>
    <property type="match status" value="1"/>
</dbReference>
<keyword evidence="3" id="KW-1185">Reference proteome</keyword>
<dbReference type="Pfam" id="PF02635">
    <property type="entry name" value="DsrE"/>
    <property type="match status" value="1"/>
</dbReference>
<feature type="chain" id="PRO_5003338600" evidence="1">
    <location>
        <begin position="26"/>
        <end position="147"/>
    </location>
</feature>
<gene>
    <name evidence="2" type="ordered locus">Thicy_1197</name>
</gene>
<dbReference type="Proteomes" id="UP000009232">
    <property type="component" value="Chromosome"/>
</dbReference>
<reference evidence="2 3" key="1">
    <citation type="submission" date="2011-05" db="EMBL/GenBank/DDBJ databases">
        <title>Complete sequence of Thioalkalimicrobium cyclicum ALM1.</title>
        <authorList>
            <consortium name="US DOE Joint Genome Institute"/>
            <person name="Lucas S."/>
            <person name="Han J."/>
            <person name="Lapidus A."/>
            <person name="Cheng J.-F."/>
            <person name="Goodwin L."/>
            <person name="Pitluck S."/>
            <person name="Peters L."/>
            <person name="Mikhailova N."/>
            <person name="Davenport K."/>
            <person name="Han C."/>
            <person name="Tapia R."/>
            <person name="Land M."/>
            <person name="Hauser L."/>
            <person name="Kyrpides N."/>
            <person name="Ivanova N."/>
            <person name="Pagani I."/>
            <person name="Kappler U."/>
            <person name="Woyke T."/>
        </authorList>
    </citation>
    <scope>NUCLEOTIDE SEQUENCE [LARGE SCALE GENOMIC DNA]</scope>
    <source>
        <strain evidence="3">DSM 14477 / JCM 11371 / ALM1</strain>
    </source>
</reference>
<dbReference type="STRING" id="717773.Thicy_1197"/>
<organism evidence="2 3">
    <name type="scientific">Thiomicrospira cyclica (strain DSM 14477 / JCM 11371 / ALM1)</name>
    <name type="common">Thioalkalimicrobium cyclicum</name>
    <dbReference type="NCBI Taxonomy" id="717773"/>
    <lineage>
        <taxon>Bacteria</taxon>
        <taxon>Pseudomonadati</taxon>
        <taxon>Pseudomonadota</taxon>
        <taxon>Gammaproteobacteria</taxon>
        <taxon>Thiotrichales</taxon>
        <taxon>Piscirickettsiaceae</taxon>
        <taxon>Thiomicrospira</taxon>
    </lineage>
</organism>
<dbReference type="eggNOG" id="COG1416">
    <property type="taxonomic scope" value="Bacteria"/>
</dbReference>
<dbReference type="KEGG" id="tcy:Thicy_1197"/>
<accession>F6D8W4</accession>
<dbReference type="InterPro" id="IPR003787">
    <property type="entry name" value="Sulphur_relay_DsrE/F-like"/>
</dbReference>
<dbReference type="EMBL" id="CP002776">
    <property type="protein sequence ID" value="AEG31964.1"/>
    <property type="molecule type" value="Genomic_DNA"/>
</dbReference>
<dbReference type="HOGENOM" id="CLU_127515_0_1_6"/>
<dbReference type="PANTHER" id="PTHR37691">
    <property type="entry name" value="BLR3518 PROTEIN"/>
    <property type="match status" value="1"/>
</dbReference>
<name>F6D8W4_THICA</name>
<keyword evidence="1" id="KW-0732">Signal</keyword>
<proteinExistence type="predicted"/>
<evidence type="ECO:0000313" key="2">
    <source>
        <dbReference type="EMBL" id="AEG31964.1"/>
    </source>
</evidence>
<sequence length="147" mass="16063">MKNLFKSLLISLVGLFTLAGMPAQASNYEPQKVVYHVNYADDNRYRAMLGNIQNHINGVGLDKVEIQVVMHGPGIDLLQRAHSDEIIQSRILNLKGQGVGFKICANTLVGRSVSIDQLFNASEGDIVPSGVAEIAALQQQGFVYLRP</sequence>